<reference evidence="1 2" key="1">
    <citation type="submission" date="2018-06" db="EMBL/GenBank/DDBJ databases">
        <title>WGS assembly of Brassica rapa FPsc.</title>
        <authorList>
            <person name="Bowman J."/>
            <person name="Kohchi T."/>
            <person name="Yamato K."/>
            <person name="Jenkins J."/>
            <person name="Shu S."/>
            <person name="Ishizaki K."/>
            <person name="Yamaoka S."/>
            <person name="Nishihama R."/>
            <person name="Nakamura Y."/>
            <person name="Berger F."/>
            <person name="Adam C."/>
            <person name="Aki S."/>
            <person name="Althoff F."/>
            <person name="Araki T."/>
            <person name="Arteaga-Vazquez M."/>
            <person name="Balasubrmanian S."/>
            <person name="Bauer D."/>
            <person name="Boehm C."/>
            <person name="Briginshaw L."/>
            <person name="Caballero-Perez J."/>
            <person name="Catarino B."/>
            <person name="Chen F."/>
            <person name="Chiyoda S."/>
            <person name="Chovatia M."/>
            <person name="Davies K."/>
            <person name="Delmans M."/>
            <person name="Demura T."/>
            <person name="Dierschke T."/>
            <person name="Dolan L."/>
            <person name="Dorantes-Acosta A."/>
            <person name="Eklund D."/>
            <person name="Florent S."/>
            <person name="Flores-Sandoval E."/>
            <person name="Fujiyama A."/>
            <person name="Fukuzawa H."/>
            <person name="Galik B."/>
            <person name="Grimanelli D."/>
            <person name="Grimwood J."/>
            <person name="Grossniklaus U."/>
            <person name="Hamada T."/>
            <person name="Haseloff J."/>
            <person name="Hetherington A."/>
            <person name="Higo A."/>
            <person name="Hirakawa Y."/>
            <person name="Hundley H."/>
            <person name="Ikeda Y."/>
            <person name="Inoue K."/>
            <person name="Inoue S."/>
            <person name="Ishida S."/>
            <person name="Jia Q."/>
            <person name="Kakita M."/>
            <person name="Kanazawa T."/>
            <person name="Kawai Y."/>
            <person name="Kawashima T."/>
            <person name="Kennedy M."/>
            <person name="Kinose K."/>
            <person name="Kinoshita T."/>
            <person name="Kohara Y."/>
            <person name="Koide E."/>
            <person name="Komatsu K."/>
            <person name="Kopischke S."/>
            <person name="Kubo M."/>
            <person name="Kyozuka J."/>
            <person name="Lagercrantz U."/>
            <person name="Lin S."/>
            <person name="Lindquist E."/>
            <person name="Lipzen A."/>
            <person name="Lu C."/>
            <person name="Luna E."/>
            <person name="Martienssen R."/>
            <person name="Minamino N."/>
            <person name="Mizutani M."/>
            <person name="Mizutani M."/>
            <person name="Mochizuki N."/>
            <person name="Monte I."/>
            <person name="Mosher R."/>
            <person name="Nagasaki H."/>
            <person name="Nakagami H."/>
            <person name="Naramoto S."/>
            <person name="Nishitani K."/>
            <person name="Ohtani M."/>
            <person name="Okamoto T."/>
            <person name="Okumura M."/>
            <person name="Phillips J."/>
            <person name="Pollak B."/>
            <person name="Reinders A."/>
            <person name="Roevekamp M."/>
            <person name="Sano R."/>
            <person name="Sawa S."/>
            <person name="Schmid M."/>
            <person name="Shirakawa M."/>
            <person name="Solano R."/>
            <person name="Spunde A."/>
            <person name="Suetsugu N."/>
            <person name="Sugano S."/>
            <person name="Sugiyama A."/>
            <person name="Sun R."/>
            <person name="Suzuki Y."/>
            <person name="Takenaka M."/>
            <person name="Takezawa D."/>
            <person name="Tomogane H."/>
            <person name="Tsuzuki M."/>
            <person name="Ueda T."/>
            <person name="Umeda M."/>
            <person name="Ward J."/>
            <person name="Watanabe Y."/>
            <person name="Yazaki K."/>
            <person name="Yokoyama R."/>
            <person name="Yoshitake Y."/>
            <person name="Yotsui I."/>
            <person name="Zachgo S."/>
            <person name="Schmutz J."/>
        </authorList>
    </citation>
    <scope>NUCLEOTIDE SEQUENCE [LARGE SCALE GENOMIC DNA]</scope>
    <source>
        <strain evidence="2">cv. B-3</strain>
    </source>
</reference>
<dbReference type="EMBL" id="CM010631">
    <property type="protein sequence ID" value="RID66300.1"/>
    <property type="molecule type" value="Genomic_DNA"/>
</dbReference>
<evidence type="ECO:0000313" key="2">
    <source>
        <dbReference type="Proteomes" id="UP000264353"/>
    </source>
</evidence>
<dbReference type="Proteomes" id="UP000264353">
    <property type="component" value="Chromosome A4"/>
</dbReference>
<proteinExistence type="predicted"/>
<accession>A0A397ZSB5</accession>
<sequence length="73" mass="8558">MTYIMNLAFQASMYVIWRRKKLSVYNLVCRPAPSLILNVQLTLRAKLDSLSRAHRNRPTILTFLSTWLQLFSS</sequence>
<name>A0A397ZSB5_BRACM</name>
<organism evidence="1 2">
    <name type="scientific">Brassica campestris</name>
    <name type="common">Field mustard</name>
    <dbReference type="NCBI Taxonomy" id="3711"/>
    <lineage>
        <taxon>Eukaryota</taxon>
        <taxon>Viridiplantae</taxon>
        <taxon>Streptophyta</taxon>
        <taxon>Embryophyta</taxon>
        <taxon>Tracheophyta</taxon>
        <taxon>Spermatophyta</taxon>
        <taxon>Magnoliopsida</taxon>
        <taxon>eudicotyledons</taxon>
        <taxon>Gunneridae</taxon>
        <taxon>Pentapetalae</taxon>
        <taxon>rosids</taxon>
        <taxon>malvids</taxon>
        <taxon>Brassicales</taxon>
        <taxon>Brassicaceae</taxon>
        <taxon>Brassiceae</taxon>
        <taxon>Brassica</taxon>
    </lineage>
</organism>
<evidence type="ECO:0000313" key="1">
    <source>
        <dbReference type="EMBL" id="RID66300.1"/>
    </source>
</evidence>
<protein>
    <submittedName>
        <fullName evidence="1">Uncharacterized protein</fullName>
    </submittedName>
</protein>
<dbReference type="AlphaFoldDB" id="A0A397ZSB5"/>
<gene>
    <name evidence="1" type="ORF">BRARA_D01455</name>
</gene>